<dbReference type="Pfam" id="PF13976">
    <property type="entry name" value="gag_pre-integrs"/>
    <property type="match status" value="1"/>
</dbReference>
<dbReference type="GO" id="GO:0008233">
    <property type="term" value="F:peptidase activity"/>
    <property type="evidence" value="ECO:0007669"/>
    <property type="project" value="UniProtKB-KW"/>
</dbReference>
<protein>
    <submittedName>
        <fullName evidence="5">Retrovirus-related Pol poly from transposon TNT 1-94</fullName>
    </submittedName>
</protein>
<dbReference type="GO" id="GO:0006508">
    <property type="term" value="P:proteolysis"/>
    <property type="evidence" value="ECO:0007669"/>
    <property type="project" value="UniProtKB-KW"/>
</dbReference>
<dbReference type="Pfam" id="PF25597">
    <property type="entry name" value="SH3_retrovirus"/>
    <property type="match status" value="1"/>
</dbReference>
<accession>A0A498LZ01</accession>
<evidence type="ECO:0000313" key="6">
    <source>
        <dbReference type="Proteomes" id="UP000290572"/>
    </source>
</evidence>
<dbReference type="Gene3D" id="3.30.420.10">
    <property type="entry name" value="Ribonuclease H-like superfamily/Ribonuclease H"/>
    <property type="match status" value="1"/>
</dbReference>
<keyword evidence="2" id="KW-0479">Metal-binding</keyword>
<dbReference type="InterPro" id="IPR001584">
    <property type="entry name" value="Integrase_cat-core"/>
</dbReference>
<dbReference type="EMBL" id="QBIY01013193">
    <property type="protein sequence ID" value="RXN10625.1"/>
    <property type="molecule type" value="Genomic_DNA"/>
</dbReference>
<dbReference type="Proteomes" id="UP000290572">
    <property type="component" value="Unassembled WGS sequence"/>
</dbReference>
<evidence type="ECO:0000256" key="1">
    <source>
        <dbReference type="ARBA" id="ARBA00022670"/>
    </source>
</evidence>
<reference evidence="5 6" key="1">
    <citation type="submission" date="2018-03" db="EMBL/GenBank/DDBJ databases">
        <title>Draft genome sequence of Rohu Carp (Labeo rohita).</title>
        <authorList>
            <person name="Das P."/>
            <person name="Kushwaha B."/>
            <person name="Joshi C.G."/>
            <person name="Kumar D."/>
            <person name="Nagpure N.S."/>
            <person name="Sahoo L."/>
            <person name="Das S.P."/>
            <person name="Bit A."/>
            <person name="Patnaik S."/>
            <person name="Meher P.K."/>
            <person name="Jayasankar P."/>
            <person name="Koringa P.G."/>
            <person name="Patel N.V."/>
            <person name="Hinsu A.T."/>
            <person name="Kumar R."/>
            <person name="Pandey M."/>
            <person name="Agarwal S."/>
            <person name="Srivastava S."/>
            <person name="Singh M."/>
            <person name="Iquebal M.A."/>
            <person name="Jaiswal S."/>
            <person name="Angadi U.B."/>
            <person name="Kumar N."/>
            <person name="Raza M."/>
            <person name="Shah T.M."/>
            <person name="Rai A."/>
            <person name="Jena J.K."/>
        </authorList>
    </citation>
    <scope>NUCLEOTIDE SEQUENCE [LARGE SCALE GENOMIC DNA]</scope>
    <source>
        <strain evidence="5">DASCIFA01</strain>
        <tissue evidence="5">Testis</tissue>
    </source>
</reference>
<feature type="domain" description="Integrase catalytic" evidence="4">
    <location>
        <begin position="200"/>
        <end position="366"/>
    </location>
</feature>
<evidence type="ECO:0000313" key="5">
    <source>
        <dbReference type="EMBL" id="RXN10625.1"/>
    </source>
</evidence>
<dbReference type="GO" id="GO:0003676">
    <property type="term" value="F:nucleic acid binding"/>
    <property type="evidence" value="ECO:0007669"/>
    <property type="project" value="InterPro"/>
</dbReference>
<dbReference type="STRING" id="84645.A0A498LZ01"/>
<evidence type="ECO:0000256" key="3">
    <source>
        <dbReference type="ARBA" id="ARBA00022801"/>
    </source>
</evidence>
<dbReference type="InterPro" id="IPR013103">
    <property type="entry name" value="RVT_2"/>
</dbReference>
<dbReference type="InterPro" id="IPR012337">
    <property type="entry name" value="RNaseH-like_sf"/>
</dbReference>
<name>A0A498LZ01_LABRO</name>
<dbReference type="InterPro" id="IPR054722">
    <property type="entry name" value="PolX-like_BBD"/>
</dbReference>
<dbReference type="InterPro" id="IPR057670">
    <property type="entry name" value="SH3_retrovirus"/>
</dbReference>
<keyword evidence="6" id="KW-1185">Reference proteome</keyword>
<dbReference type="PANTHER" id="PTHR42648">
    <property type="entry name" value="TRANSPOSASE, PUTATIVE-RELATED"/>
    <property type="match status" value="1"/>
</dbReference>
<dbReference type="GO" id="GO:0015074">
    <property type="term" value="P:DNA integration"/>
    <property type="evidence" value="ECO:0007669"/>
    <property type="project" value="InterPro"/>
</dbReference>
<organism evidence="5 6">
    <name type="scientific">Labeo rohita</name>
    <name type="common">Indian major carp</name>
    <name type="synonym">Cyprinus rohita</name>
    <dbReference type="NCBI Taxonomy" id="84645"/>
    <lineage>
        <taxon>Eukaryota</taxon>
        <taxon>Metazoa</taxon>
        <taxon>Chordata</taxon>
        <taxon>Craniata</taxon>
        <taxon>Vertebrata</taxon>
        <taxon>Euteleostomi</taxon>
        <taxon>Actinopterygii</taxon>
        <taxon>Neopterygii</taxon>
        <taxon>Teleostei</taxon>
        <taxon>Ostariophysi</taxon>
        <taxon>Cypriniformes</taxon>
        <taxon>Cyprinidae</taxon>
        <taxon>Labeoninae</taxon>
        <taxon>Labeonini</taxon>
        <taxon>Labeo</taxon>
    </lineage>
</organism>
<evidence type="ECO:0000256" key="2">
    <source>
        <dbReference type="ARBA" id="ARBA00022723"/>
    </source>
</evidence>
<dbReference type="GO" id="GO:0046872">
    <property type="term" value="F:metal ion binding"/>
    <property type="evidence" value="ECO:0007669"/>
    <property type="project" value="UniProtKB-KW"/>
</dbReference>
<comment type="caution">
    <text evidence="5">The sequence shown here is derived from an EMBL/GenBank/DDBJ whole genome shotgun (WGS) entry which is preliminary data.</text>
</comment>
<dbReference type="InterPro" id="IPR036397">
    <property type="entry name" value="RNaseH_sf"/>
</dbReference>
<dbReference type="PROSITE" id="PS50994">
    <property type="entry name" value="INTEGRASE"/>
    <property type="match status" value="1"/>
</dbReference>
<dbReference type="Pfam" id="PF07727">
    <property type="entry name" value="RVT_2"/>
    <property type="match status" value="1"/>
</dbReference>
<dbReference type="AlphaFoldDB" id="A0A498LZ01"/>
<dbReference type="Pfam" id="PF22936">
    <property type="entry name" value="Pol_BBD"/>
    <property type="match status" value="1"/>
</dbReference>
<sequence length="729" mass="83206">MDSWIVDSGATCHMCNDKNQFVEFSTLEPPQEVTLGDGYSVEATGCGVVRLTMTLTDNKTKECKLKDVLYIPQLSYNLLSVSKATQLGKKVRFTEDSCYITDVNQKLIATATKEGSLYYVNCRESDQVHVTENVNVHKETKEQIWHRRYGHLGIHNLKKLRSECLVDGFDFDVSKDIDYCDSCAEGKHHRSKFTTNDCKRDVEPLGLVHSDDCGKINAKSLSGAQYFLTFIDEHTHYVWVYVLKQKGEVFQKFLEWKAMAEKSTGRQLKVLRTDNGGEYTSSEFQDFLKKEGIRHELTVPKTPEQNGVAERMNKTLMETVRSMLADAKLPQKFWAEALSTAVYLRNRSPTKSVKGMTPFEAWTGEKPTVDHLRIFGCTVYAHVPKDERKKLDPKAKKCILLGYGTETKGYRLYDSKLAKVFFSRDVIFNESDHAFKKEPVANEDGAVNRYVELDCQEPDNEESPEQKVQRSARLRKPPDYYGEWVTIASNPTTEPKTVKDVLSSPDKANWKEAMEKEMESLYAISVWNRVELPKGRKAVGSKWVFKVKVDADGTFERHKARLVTQGFSQKFGSDYDETFSPVVRFEIWMGQATYSENVLKKFGMENSKPVSTPVDINTKLVKHSDDSEVMNPKQFQSAVGSLLYLSTRTRPDIAYAVNNVTRFCAKPTKQHWTAVKRIMRYLKGTLNLGLLYSKDKPKECIGFSDADWAGDQDNRKSMSGYMFQSVEQL</sequence>
<dbReference type="Pfam" id="PF00665">
    <property type="entry name" value="rve"/>
    <property type="match status" value="1"/>
</dbReference>
<evidence type="ECO:0000259" key="4">
    <source>
        <dbReference type="PROSITE" id="PS50994"/>
    </source>
</evidence>
<proteinExistence type="predicted"/>
<keyword evidence="1" id="KW-0645">Protease</keyword>
<gene>
    <name evidence="5" type="ORF">ROHU_010865</name>
</gene>
<dbReference type="PANTHER" id="PTHR42648:SF18">
    <property type="entry name" value="RETROTRANSPOSON, UNCLASSIFIED-LIKE PROTEIN"/>
    <property type="match status" value="1"/>
</dbReference>
<keyword evidence="3" id="KW-0378">Hydrolase</keyword>
<dbReference type="InterPro" id="IPR039537">
    <property type="entry name" value="Retrotran_Ty1/copia-like"/>
</dbReference>
<dbReference type="InterPro" id="IPR025724">
    <property type="entry name" value="GAG-pre-integrase_dom"/>
</dbReference>
<dbReference type="SUPFAM" id="SSF53098">
    <property type="entry name" value="Ribonuclease H-like"/>
    <property type="match status" value="1"/>
</dbReference>